<comment type="cofactor">
    <cofactor evidence="1">
        <name>Mg(2+)</name>
        <dbReference type="ChEBI" id="CHEBI:18420"/>
    </cofactor>
</comment>
<dbReference type="InterPro" id="IPR010285">
    <property type="entry name" value="DNA_helicase_pif1-like_DEAD"/>
</dbReference>
<keyword evidence="7" id="KW-1185">Reference proteome</keyword>
<dbReference type="GO" id="GO:0000723">
    <property type="term" value="P:telomere maintenance"/>
    <property type="evidence" value="ECO:0007669"/>
    <property type="project" value="InterPro"/>
</dbReference>
<feature type="region of interest" description="Disordered" evidence="2">
    <location>
        <begin position="504"/>
        <end position="533"/>
    </location>
</feature>
<dbReference type="Pfam" id="PF21530">
    <property type="entry name" value="Pif1_2B_dom"/>
    <property type="match status" value="1"/>
</dbReference>
<dbReference type="PANTHER" id="PTHR10492:SF57">
    <property type="entry name" value="ATP-DEPENDENT DNA HELICASE"/>
    <property type="match status" value="1"/>
</dbReference>
<sequence>MFRGQSLEYETPPPSPGNHQERVLTPPLLPVNPQTPETSPQRDQRIGRSAERMQRILNSPEHRRMSPHTQNHHARENAFLVLPPLPTPPPLPNFHEVTFNGRHFENMPSQLRDMVAALPPLQPPRRAQPQVVTLQSPPAPHNLAARLAELSRPDAPQLQPPRRTRAPRQVLTQPVNADDVFHHYIPPQHLPTPPPIPQAPLQFIEPQVDEHPVLTPAVNQANIIPPALIPGAYRLIDTHSLGEMNDRCSFCGAWHWITERLAGKNAFGSCCLQGKIKLDPLLPFPATLNQLYTSNSDFRKNVRSYNAALSMASIGTHVDYSLNNGGGPPIYRIHGTLYHFIGPLIAQPPAQPAQPVPPRYAQLYFTDSQTALNSRLQNNQSRNSAQGLDRNVMVELQDMLQNYNPYVQVFKTAYDLMRSQDIPDLTIRFFLDPGTDHRRYNLPTALAEIAAIIPGDENVPTEPRDIICHTRNGPIRRISEKHPLYHPLAYVLLFPQGERGWKYSLPLQNGDQDGQAVDDNDENQRGPRAHMSQREYYAYRLHTRSNRLNMPNHPSHEPSNLHRGGALFQQYVVDCWAATDQERLDWIRNNQNHLRTDLYRGVADQMAQHIPLQDIGRRTILPTSYIGGTRSMQGWYQDSMAIVRHVGQPDLFITMTCNPTWKEIVDELLPGQAASDRPDLISRVFHLKSKFLIEKIVKDRIFGASVARIYTIEFQKRGLPHMHLIVFLNHTSKLSTPEKVDATISAEFPDPNIDPILHERVLKYMTHICSDSCKENNKCTKNFPKPFREATTMGENAYTSYRRRDTGQEYTVKSRGQDVQVNNSHVVPYSPYLLMLLDCHINVECIYSIKSIKYMHKYIYKGHDRISMGFGTTQDEVKLYLDARYVSACEGAWRLFKLPLHHEFPHVERLQIHLPNEQSITFNPENNAENILEQANKHTTLTGFFEINKTDPVAQDLLYQDMPSRFVWIKKQDRHWKLRVNDNTAAIGRMYFVHPSAGERYYLRLLLTVVKGPTCFEDLRTFNGTVYATFKQACFARGMLEDDNEWLQCLEEASLMKTGYQLRLLFVTILYDCQPLSPEVLWENLWDKICDDLEYKLQNQKGIPDPTPEQIQDYGLFLIDQLLQARGKTLHDFPPMPTSIMPWQMIEENSLIAEQLLYDTIEQAEIALNNQQKMNPEQLEIYNTITQAVYQNTGQAFFLHGPAGTGKTFCYTTICAQLRSEGKIVLCVASSGIASLLLDGGRTVHSRFKVPIAIDETSVCTINKTSPLADLIRQTHLIIWDEAPMQHRHIAEAVDRTFQDLRDNSQPFGGITTVLGGDFKQILPVILHGSRAQIVGSSLPRSSLWSKLHILRLTINMRLGQSEGDREYAQWLQEMGQGSHTTADCDITLPDQMRLPQNSLNNLLSSIYSDIMDPDKPNPPDPHYFLNRIILSSRNIDVHSINDEVLKHWDGEETSVQSADSIANINNPQDNTEAQLYPTEFLNSINVSSLPLAKLTLRIGCPLMILRNIDPTHGACNGSRAILTNVSGRVLEVKLIGGKHGGQTIFIPRMTCTAGEKDIGLPFELHRRQFPIRLAFAMTINKSQGQSVQQIGLDLRVPVFTHGQLYVALSRVTSAGHIKVLFPPDQTSTVTKNIVYTEILL</sequence>
<evidence type="ECO:0000259" key="4">
    <source>
        <dbReference type="Pfam" id="PF14214"/>
    </source>
</evidence>
<reference evidence="6" key="1">
    <citation type="submission" date="2022-07" db="EMBL/GenBank/DDBJ databases">
        <title>Genome Sequence of Physisporinus lineatus.</title>
        <authorList>
            <person name="Buettner E."/>
        </authorList>
    </citation>
    <scope>NUCLEOTIDE SEQUENCE</scope>
    <source>
        <strain evidence="6">VT162</strain>
    </source>
</reference>
<accession>A0AAD5YBL4</accession>
<proteinExistence type="inferred from homology"/>
<comment type="caution">
    <text evidence="6">The sequence shown here is derived from an EMBL/GenBank/DDBJ whole genome shotgun (WGS) entry which is preliminary data.</text>
</comment>
<dbReference type="Proteomes" id="UP001212997">
    <property type="component" value="Unassembled WGS sequence"/>
</dbReference>
<dbReference type="Gene3D" id="3.40.50.300">
    <property type="entry name" value="P-loop containing nucleotide triphosphate hydrolases"/>
    <property type="match status" value="1"/>
</dbReference>
<name>A0AAD5YBL4_9APHY</name>
<dbReference type="GO" id="GO:0043139">
    <property type="term" value="F:5'-3' DNA helicase activity"/>
    <property type="evidence" value="ECO:0007669"/>
    <property type="project" value="UniProtKB-EC"/>
</dbReference>
<dbReference type="EC" id="5.6.2.3" evidence="1"/>
<feature type="domain" description="Helitron helicase-like" evidence="4">
    <location>
        <begin position="552"/>
        <end position="726"/>
    </location>
</feature>
<dbReference type="EMBL" id="JANAWD010000650">
    <property type="protein sequence ID" value="KAJ3476943.1"/>
    <property type="molecule type" value="Genomic_DNA"/>
</dbReference>
<evidence type="ECO:0000313" key="6">
    <source>
        <dbReference type="EMBL" id="KAJ3476943.1"/>
    </source>
</evidence>
<dbReference type="Pfam" id="PF14214">
    <property type="entry name" value="Helitron_like_N"/>
    <property type="match status" value="1"/>
</dbReference>
<dbReference type="InterPro" id="IPR025476">
    <property type="entry name" value="Helitron_helicase-like"/>
</dbReference>
<dbReference type="GO" id="GO:0006281">
    <property type="term" value="P:DNA repair"/>
    <property type="evidence" value="ECO:0007669"/>
    <property type="project" value="UniProtKB-KW"/>
</dbReference>
<evidence type="ECO:0000259" key="3">
    <source>
        <dbReference type="Pfam" id="PF05970"/>
    </source>
</evidence>
<keyword evidence="1" id="KW-0227">DNA damage</keyword>
<feature type="region of interest" description="Disordered" evidence="2">
    <location>
        <begin position="1"/>
        <end position="47"/>
    </location>
</feature>
<comment type="similarity">
    <text evidence="1">Belongs to the helicase family.</text>
</comment>
<organism evidence="6 7">
    <name type="scientific">Meripilus lineatus</name>
    <dbReference type="NCBI Taxonomy" id="2056292"/>
    <lineage>
        <taxon>Eukaryota</taxon>
        <taxon>Fungi</taxon>
        <taxon>Dikarya</taxon>
        <taxon>Basidiomycota</taxon>
        <taxon>Agaricomycotina</taxon>
        <taxon>Agaricomycetes</taxon>
        <taxon>Polyporales</taxon>
        <taxon>Meripilaceae</taxon>
        <taxon>Meripilus</taxon>
    </lineage>
</organism>
<evidence type="ECO:0000313" key="7">
    <source>
        <dbReference type="Proteomes" id="UP001212997"/>
    </source>
</evidence>
<keyword evidence="1" id="KW-0378">Hydrolase</keyword>
<dbReference type="PANTHER" id="PTHR10492">
    <property type="match status" value="1"/>
</dbReference>
<feature type="domain" description="DNA helicase Pif1-like DEAD-box helicase" evidence="3">
    <location>
        <begin position="1174"/>
        <end position="1382"/>
    </location>
</feature>
<evidence type="ECO:0000259" key="5">
    <source>
        <dbReference type="Pfam" id="PF21530"/>
    </source>
</evidence>
<dbReference type="GO" id="GO:0005524">
    <property type="term" value="F:ATP binding"/>
    <property type="evidence" value="ECO:0007669"/>
    <property type="project" value="UniProtKB-KW"/>
</dbReference>
<dbReference type="GO" id="GO:0016787">
    <property type="term" value="F:hydrolase activity"/>
    <property type="evidence" value="ECO:0007669"/>
    <property type="project" value="UniProtKB-KW"/>
</dbReference>
<dbReference type="InterPro" id="IPR049163">
    <property type="entry name" value="Pif1-like_2B_dom"/>
</dbReference>
<keyword evidence="1" id="KW-0347">Helicase</keyword>
<comment type="catalytic activity">
    <reaction evidence="1">
        <text>ATP + H2O = ADP + phosphate + H(+)</text>
        <dbReference type="Rhea" id="RHEA:13065"/>
        <dbReference type="ChEBI" id="CHEBI:15377"/>
        <dbReference type="ChEBI" id="CHEBI:15378"/>
        <dbReference type="ChEBI" id="CHEBI:30616"/>
        <dbReference type="ChEBI" id="CHEBI:43474"/>
        <dbReference type="ChEBI" id="CHEBI:456216"/>
        <dbReference type="EC" id="5.6.2.3"/>
    </reaction>
</comment>
<dbReference type="CDD" id="cd18809">
    <property type="entry name" value="SF1_C_RecD"/>
    <property type="match status" value="1"/>
</dbReference>
<evidence type="ECO:0000256" key="2">
    <source>
        <dbReference type="SAM" id="MobiDB-lite"/>
    </source>
</evidence>
<evidence type="ECO:0000256" key="1">
    <source>
        <dbReference type="RuleBase" id="RU363044"/>
    </source>
</evidence>
<feature type="domain" description="DNA helicase Pif1-like 2B" evidence="5">
    <location>
        <begin position="1480"/>
        <end position="1525"/>
    </location>
</feature>
<keyword evidence="1" id="KW-0233">DNA recombination</keyword>
<dbReference type="SUPFAM" id="SSF52540">
    <property type="entry name" value="P-loop containing nucleoside triphosphate hydrolases"/>
    <property type="match status" value="2"/>
</dbReference>
<dbReference type="InterPro" id="IPR027417">
    <property type="entry name" value="P-loop_NTPase"/>
</dbReference>
<gene>
    <name evidence="6" type="ORF">NLI96_g10804</name>
</gene>
<keyword evidence="1" id="KW-0547">Nucleotide-binding</keyword>
<dbReference type="GO" id="GO:0006310">
    <property type="term" value="P:DNA recombination"/>
    <property type="evidence" value="ECO:0007669"/>
    <property type="project" value="UniProtKB-KW"/>
</dbReference>
<keyword evidence="1" id="KW-0067">ATP-binding</keyword>
<dbReference type="Pfam" id="PF05970">
    <property type="entry name" value="PIF1"/>
    <property type="match status" value="1"/>
</dbReference>
<protein>
    <recommendedName>
        <fullName evidence="1">ATP-dependent DNA helicase</fullName>
        <ecNumber evidence="1">5.6.2.3</ecNumber>
    </recommendedName>
</protein>
<keyword evidence="1" id="KW-0234">DNA repair</keyword>